<proteinExistence type="predicted"/>
<organism evidence="7 8">
    <name type="scientific">Cinchona calisaya</name>
    <dbReference type="NCBI Taxonomy" id="153742"/>
    <lineage>
        <taxon>Eukaryota</taxon>
        <taxon>Viridiplantae</taxon>
        <taxon>Streptophyta</taxon>
        <taxon>Embryophyta</taxon>
        <taxon>Tracheophyta</taxon>
        <taxon>Spermatophyta</taxon>
        <taxon>Magnoliopsida</taxon>
        <taxon>eudicotyledons</taxon>
        <taxon>Gunneridae</taxon>
        <taxon>Pentapetalae</taxon>
        <taxon>asterids</taxon>
        <taxon>lamiids</taxon>
        <taxon>Gentianales</taxon>
        <taxon>Rubiaceae</taxon>
        <taxon>Cinchonoideae</taxon>
        <taxon>Cinchoneae</taxon>
        <taxon>Cinchona</taxon>
    </lineage>
</organism>
<keyword evidence="5" id="KW-0469">Meiosis</keyword>
<evidence type="ECO:0000256" key="1">
    <source>
        <dbReference type="ARBA" id="ARBA00004123"/>
    </source>
</evidence>
<sequence>MKEDNAKLPEKLDEQKRPILELEGEIKALQSNLTLEEIHLKETKLKKEVGDMEEKLTKLREGIALVSPEERKAVEGLYSEAINQWRKCERMFKDVWDAITENSPKDLKEFKLKYFGTALELTKKPNSYNLENWFWKLLTLHLSLHSIVLYCLLEHKLTFSGIHRAIGGVLFLRFGSVSVKFFSSFVVATSLPVSEHFTG</sequence>
<evidence type="ECO:0000256" key="3">
    <source>
        <dbReference type="ARBA" id="ARBA00023172"/>
    </source>
</evidence>
<keyword evidence="8" id="KW-1185">Reference proteome</keyword>
<dbReference type="GO" id="GO:0005634">
    <property type="term" value="C:nucleus"/>
    <property type="evidence" value="ECO:0007669"/>
    <property type="project" value="UniProtKB-SubCell"/>
</dbReference>
<accession>A0ABD2Y4E0</accession>
<keyword evidence="3" id="KW-0233">DNA recombination</keyword>
<comment type="subcellular location">
    <subcellularLocation>
        <location evidence="1">Nucleus</location>
    </subcellularLocation>
</comment>
<evidence type="ECO:0000313" key="8">
    <source>
        <dbReference type="Proteomes" id="UP001630127"/>
    </source>
</evidence>
<dbReference type="GO" id="GO:0051321">
    <property type="term" value="P:meiotic cell cycle"/>
    <property type="evidence" value="ECO:0007669"/>
    <property type="project" value="UniProtKB-KW"/>
</dbReference>
<evidence type="ECO:0000259" key="6">
    <source>
        <dbReference type="Pfam" id="PF18517"/>
    </source>
</evidence>
<dbReference type="Pfam" id="PF18517">
    <property type="entry name" value="LZ3wCH"/>
    <property type="match status" value="1"/>
</dbReference>
<evidence type="ECO:0000256" key="4">
    <source>
        <dbReference type="ARBA" id="ARBA00023242"/>
    </source>
</evidence>
<feature type="domain" description="Leucine zipper with capping helix" evidence="6">
    <location>
        <begin position="66"/>
        <end position="111"/>
    </location>
</feature>
<dbReference type="Proteomes" id="UP001630127">
    <property type="component" value="Unassembled WGS sequence"/>
</dbReference>
<keyword evidence="2" id="KW-0175">Coiled coil</keyword>
<evidence type="ECO:0000313" key="7">
    <source>
        <dbReference type="EMBL" id="KAL3501695.1"/>
    </source>
</evidence>
<dbReference type="PANTHER" id="PTHR15938:SF0">
    <property type="entry name" value="HOMOLOGOUS-PAIRING PROTEIN 2 HOMOLOG"/>
    <property type="match status" value="1"/>
</dbReference>
<comment type="caution">
    <text evidence="7">The sequence shown here is derived from an EMBL/GenBank/DDBJ whole genome shotgun (WGS) entry which is preliminary data.</text>
</comment>
<dbReference type="AlphaFoldDB" id="A0ABD2Y4E0"/>
<dbReference type="GO" id="GO:0006310">
    <property type="term" value="P:DNA recombination"/>
    <property type="evidence" value="ECO:0007669"/>
    <property type="project" value="UniProtKB-KW"/>
</dbReference>
<name>A0ABD2Y4E0_9GENT</name>
<keyword evidence="4" id="KW-0539">Nucleus</keyword>
<protein>
    <recommendedName>
        <fullName evidence="6">Leucine zipper with capping helix domain-containing protein</fullName>
    </recommendedName>
</protein>
<evidence type="ECO:0000256" key="5">
    <source>
        <dbReference type="ARBA" id="ARBA00023254"/>
    </source>
</evidence>
<dbReference type="InterPro" id="IPR040661">
    <property type="entry name" value="LZ3wCH"/>
</dbReference>
<dbReference type="PANTHER" id="PTHR15938">
    <property type="entry name" value="TBP-1 INTERACTING PROTEIN"/>
    <property type="match status" value="1"/>
</dbReference>
<dbReference type="EMBL" id="JBJUIK010000015">
    <property type="protein sequence ID" value="KAL3501695.1"/>
    <property type="molecule type" value="Genomic_DNA"/>
</dbReference>
<reference evidence="7 8" key="1">
    <citation type="submission" date="2024-11" db="EMBL/GenBank/DDBJ databases">
        <title>A near-complete genome assembly of Cinchona calisaya.</title>
        <authorList>
            <person name="Lian D.C."/>
            <person name="Zhao X.W."/>
            <person name="Wei L."/>
        </authorList>
    </citation>
    <scope>NUCLEOTIDE SEQUENCE [LARGE SCALE GENOMIC DNA]</scope>
    <source>
        <tissue evidence="7">Nenye</tissue>
    </source>
</reference>
<evidence type="ECO:0000256" key="2">
    <source>
        <dbReference type="ARBA" id="ARBA00023054"/>
    </source>
</evidence>
<gene>
    <name evidence="7" type="ORF">ACH5RR_036144</name>
</gene>